<organism evidence="3 4">
    <name type="scientific">Acacia crassicarpa</name>
    <name type="common">northern wattle</name>
    <dbReference type="NCBI Taxonomy" id="499986"/>
    <lineage>
        <taxon>Eukaryota</taxon>
        <taxon>Viridiplantae</taxon>
        <taxon>Streptophyta</taxon>
        <taxon>Embryophyta</taxon>
        <taxon>Tracheophyta</taxon>
        <taxon>Spermatophyta</taxon>
        <taxon>Magnoliopsida</taxon>
        <taxon>eudicotyledons</taxon>
        <taxon>Gunneridae</taxon>
        <taxon>Pentapetalae</taxon>
        <taxon>rosids</taxon>
        <taxon>fabids</taxon>
        <taxon>Fabales</taxon>
        <taxon>Fabaceae</taxon>
        <taxon>Caesalpinioideae</taxon>
        <taxon>mimosoid clade</taxon>
        <taxon>Acacieae</taxon>
        <taxon>Acacia</taxon>
    </lineage>
</organism>
<keyword evidence="1" id="KW-0732">Signal</keyword>
<dbReference type="InterPro" id="IPR039307">
    <property type="entry name" value="LORELEI-like"/>
</dbReference>
<evidence type="ECO:0000259" key="2">
    <source>
        <dbReference type="Pfam" id="PF26578"/>
    </source>
</evidence>
<name>A0AAE1TAI7_9FABA</name>
<accession>A0AAE1TAI7</accession>
<proteinExistence type="predicted"/>
<keyword evidence="4" id="KW-1185">Reference proteome</keyword>
<dbReference type="PANTHER" id="PTHR31533">
    <property type="entry name" value="GPI-ANCHORED PROTEIN LLG1-RELATED-RELATED"/>
    <property type="match status" value="1"/>
</dbReference>
<feature type="domain" description="GPI-anchored protein LLG1-like" evidence="2">
    <location>
        <begin position="32"/>
        <end position="108"/>
    </location>
</feature>
<reference evidence="3" key="1">
    <citation type="submission" date="2023-10" db="EMBL/GenBank/DDBJ databases">
        <title>Chromosome-level genome of the transformable northern wattle, Acacia crassicarpa.</title>
        <authorList>
            <person name="Massaro I."/>
            <person name="Sinha N.R."/>
            <person name="Poethig S."/>
            <person name="Leichty A.R."/>
        </authorList>
    </citation>
    <scope>NUCLEOTIDE SEQUENCE</scope>
    <source>
        <strain evidence="3">Acra3RX</strain>
        <tissue evidence="3">Leaf</tissue>
    </source>
</reference>
<evidence type="ECO:0000313" key="3">
    <source>
        <dbReference type="EMBL" id="KAK4278208.1"/>
    </source>
</evidence>
<dbReference type="EMBL" id="JAWXYG010000003">
    <property type="protein sequence ID" value="KAK4278208.1"/>
    <property type="molecule type" value="Genomic_DNA"/>
</dbReference>
<evidence type="ECO:0000256" key="1">
    <source>
        <dbReference type="SAM" id="SignalP"/>
    </source>
</evidence>
<dbReference type="Proteomes" id="UP001293593">
    <property type="component" value="Unassembled WGS sequence"/>
</dbReference>
<protein>
    <recommendedName>
        <fullName evidence="2">GPI-anchored protein LLG1-like domain-containing protein</fullName>
    </recommendedName>
</protein>
<gene>
    <name evidence="3" type="ORF">QN277_016085</name>
</gene>
<evidence type="ECO:0000313" key="4">
    <source>
        <dbReference type="Proteomes" id="UP001293593"/>
    </source>
</evidence>
<dbReference type="AlphaFoldDB" id="A0AAE1TAI7"/>
<dbReference type="InterPro" id="IPR058888">
    <property type="entry name" value="LLG1-like"/>
</dbReference>
<comment type="caution">
    <text evidence="3">The sequence shown here is derived from an EMBL/GenBank/DDBJ whole genome shotgun (WGS) entry which is preliminary data.</text>
</comment>
<dbReference type="Pfam" id="PF26578">
    <property type="entry name" value="LLG1"/>
    <property type="match status" value="1"/>
</dbReference>
<dbReference type="PANTHER" id="PTHR31533:SF2">
    <property type="entry name" value="GPI-ANCHORED PROTEIN LLG1"/>
    <property type="match status" value="1"/>
</dbReference>
<sequence length="122" mass="13097">MAMNLCGSLCGVLLLLFFMCGLSASLISECPVNFEVSNYTIITSKCKAPKYPASKCCAAFKEFACPYARVLNDLTNDCASTMFKYINLYGKYPPGLFATKCREGKGGLVCPATPPPPPTTSP</sequence>
<feature type="chain" id="PRO_5042002441" description="GPI-anchored protein LLG1-like domain-containing protein" evidence="1">
    <location>
        <begin position="25"/>
        <end position="122"/>
    </location>
</feature>
<feature type="signal peptide" evidence="1">
    <location>
        <begin position="1"/>
        <end position="24"/>
    </location>
</feature>